<evidence type="ECO:0000259" key="5">
    <source>
        <dbReference type="SMART" id="SM00385"/>
    </source>
</evidence>
<feature type="non-terminal residue" evidence="6">
    <location>
        <position position="1"/>
    </location>
</feature>
<evidence type="ECO:0000256" key="1">
    <source>
        <dbReference type="ARBA" id="ARBA00022618"/>
    </source>
</evidence>
<dbReference type="InterPro" id="IPR013763">
    <property type="entry name" value="Cyclin-like_dom"/>
</dbReference>
<organism evidence="6 7">
    <name type="scientific">Haematococcus lacustris</name>
    <name type="common">Green alga</name>
    <name type="synonym">Haematococcus pluvialis</name>
    <dbReference type="NCBI Taxonomy" id="44745"/>
    <lineage>
        <taxon>Eukaryota</taxon>
        <taxon>Viridiplantae</taxon>
        <taxon>Chlorophyta</taxon>
        <taxon>core chlorophytes</taxon>
        <taxon>Chlorophyceae</taxon>
        <taxon>CS clade</taxon>
        <taxon>Chlamydomonadales</taxon>
        <taxon>Haematococcaceae</taxon>
        <taxon>Haematococcus</taxon>
    </lineage>
</organism>
<dbReference type="FunFam" id="1.10.472.10:FF:000001">
    <property type="entry name" value="G2/mitotic-specific cyclin"/>
    <property type="match status" value="1"/>
</dbReference>
<reference evidence="6 7" key="1">
    <citation type="submission" date="2020-02" db="EMBL/GenBank/DDBJ databases">
        <title>Draft genome sequence of Haematococcus lacustris strain NIES-144.</title>
        <authorList>
            <person name="Morimoto D."/>
            <person name="Nakagawa S."/>
            <person name="Yoshida T."/>
            <person name="Sawayama S."/>
        </authorList>
    </citation>
    <scope>NUCLEOTIDE SEQUENCE [LARGE SCALE GENOMIC DNA]</scope>
    <source>
        <strain evidence="6 7">NIES-144</strain>
    </source>
</reference>
<evidence type="ECO:0000313" key="6">
    <source>
        <dbReference type="EMBL" id="GFH17937.1"/>
    </source>
</evidence>
<dbReference type="Pfam" id="PF00134">
    <property type="entry name" value="Cyclin_N"/>
    <property type="match status" value="1"/>
</dbReference>
<dbReference type="AlphaFoldDB" id="A0A699Z5M8"/>
<feature type="domain" description="Cyclin-like" evidence="5">
    <location>
        <begin position="27"/>
        <end position="111"/>
    </location>
</feature>
<dbReference type="PANTHER" id="PTHR10177">
    <property type="entry name" value="CYCLINS"/>
    <property type="match status" value="1"/>
</dbReference>
<dbReference type="Proteomes" id="UP000485058">
    <property type="component" value="Unassembled WGS sequence"/>
</dbReference>
<dbReference type="SUPFAM" id="SSF47954">
    <property type="entry name" value="Cyclin-like"/>
    <property type="match status" value="1"/>
</dbReference>
<evidence type="ECO:0000313" key="7">
    <source>
        <dbReference type="Proteomes" id="UP000485058"/>
    </source>
</evidence>
<sequence length="123" mass="13345">MTAALPATLAGLRHPAVKPTSRAILVDWLVDVTSEFGISQAALFQAVSMLDRCLAVKAVRCSQLQLLGATCLWLACKLEDVQLPSLSSMVRVTDYSVTPEQMLACELEVLVLLEYDLVRPNAA</sequence>
<gene>
    <name evidence="6" type="ORF">HaLaN_14662</name>
</gene>
<feature type="non-terminal residue" evidence="6">
    <location>
        <position position="123"/>
    </location>
</feature>
<comment type="similarity">
    <text evidence="4">Belongs to the cyclin family.</text>
</comment>
<name>A0A699Z5M8_HAELA</name>
<dbReference type="InterPro" id="IPR006671">
    <property type="entry name" value="Cyclin_N"/>
</dbReference>
<dbReference type="EMBL" id="BLLF01001225">
    <property type="protein sequence ID" value="GFH17937.1"/>
    <property type="molecule type" value="Genomic_DNA"/>
</dbReference>
<dbReference type="Gene3D" id="1.10.472.10">
    <property type="entry name" value="Cyclin-like"/>
    <property type="match status" value="1"/>
</dbReference>
<dbReference type="InterPro" id="IPR039361">
    <property type="entry name" value="Cyclin"/>
</dbReference>
<evidence type="ECO:0000256" key="3">
    <source>
        <dbReference type="ARBA" id="ARBA00023306"/>
    </source>
</evidence>
<accession>A0A699Z5M8</accession>
<dbReference type="InterPro" id="IPR036915">
    <property type="entry name" value="Cyclin-like_sf"/>
</dbReference>
<evidence type="ECO:0000256" key="2">
    <source>
        <dbReference type="ARBA" id="ARBA00023127"/>
    </source>
</evidence>
<keyword evidence="2 4" id="KW-0195">Cyclin</keyword>
<keyword evidence="1" id="KW-0132">Cell division</keyword>
<keyword evidence="3" id="KW-0131">Cell cycle</keyword>
<dbReference type="SMART" id="SM00385">
    <property type="entry name" value="CYCLIN"/>
    <property type="match status" value="1"/>
</dbReference>
<dbReference type="GO" id="GO:0051301">
    <property type="term" value="P:cell division"/>
    <property type="evidence" value="ECO:0007669"/>
    <property type="project" value="UniProtKB-KW"/>
</dbReference>
<evidence type="ECO:0000256" key="4">
    <source>
        <dbReference type="RuleBase" id="RU000383"/>
    </source>
</evidence>
<proteinExistence type="inferred from homology"/>
<protein>
    <submittedName>
        <fullName evidence="6">CYCA2 protein</fullName>
    </submittedName>
</protein>
<comment type="caution">
    <text evidence="6">The sequence shown here is derived from an EMBL/GenBank/DDBJ whole genome shotgun (WGS) entry which is preliminary data.</text>
</comment>
<keyword evidence="7" id="KW-1185">Reference proteome</keyword>